<evidence type="ECO:0008006" key="4">
    <source>
        <dbReference type="Google" id="ProtNLM"/>
    </source>
</evidence>
<keyword evidence="3" id="KW-1185">Reference proteome</keyword>
<dbReference type="SUPFAM" id="SSF50814">
    <property type="entry name" value="Lipocalins"/>
    <property type="match status" value="1"/>
</dbReference>
<dbReference type="Proteomes" id="UP000261540">
    <property type="component" value="Unplaced"/>
</dbReference>
<sequence length="112" mass="12757">MDGFPSLGFDFVGTDCTIAFCRDECGHFGKCTWMLPVKMICTKSQTAFKSTEVKFKLVEEFNATTTAVTLENGTLIQKQAWDGKQRSMERDGKQRLMERDGQQRSMERDGKL</sequence>
<dbReference type="InterPro" id="IPR012674">
    <property type="entry name" value="Calycin"/>
</dbReference>
<evidence type="ECO:0000313" key="3">
    <source>
        <dbReference type="Proteomes" id="UP000261540"/>
    </source>
</evidence>
<reference evidence="2" key="2">
    <citation type="submission" date="2025-09" db="UniProtKB">
        <authorList>
            <consortium name="Ensembl"/>
        </authorList>
    </citation>
    <scope>IDENTIFICATION</scope>
</reference>
<protein>
    <recommendedName>
        <fullName evidence="4">Lipocalin/cytosolic fatty-acid binding domain-containing protein</fullName>
    </recommendedName>
</protein>
<reference evidence="2" key="1">
    <citation type="submission" date="2025-08" db="UniProtKB">
        <authorList>
            <consortium name="Ensembl"/>
        </authorList>
    </citation>
    <scope>IDENTIFICATION</scope>
</reference>
<name>A0A3B3QZM9_9TELE</name>
<proteinExistence type="predicted"/>
<dbReference type="Ensembl" id="ENSPKIT00000023316.1">
    <property type="protein sequence ID" value="ENSPKIP00000011374.1"/>
    <property type="gene ID" value="ENSPKIG00000018426.1"/>
</dbReference>
<organism evidence="2 3">
    <name type="scientific">Paramormyrops kingsleyae</name>
    <dbReference type="NCBI Taxonomy" id="1676925"/>
    <lineage>
        <taxon>Eukaryota</taxon>
        <taxon>Metazoa</taxon>
        <taxon>Chordata</taxon>
        <taxon>Craniata</taxon>
        <taxon>Vertebrata</taxon>
        <taxon>Euteleostomi</taxon>
        <taxon>Actinopterygii</taxon>
        <taxon>Neopterygii</taxon>
        <taxon>Teleostei</taxon>
        <taxon>Osteoglossocephala</taxon>
        <taxon>Osteoglossomorpha</taxon>
        <taxon>Osteoglossiformes</taxon>
        <taxon>Mormyridae</taxon>
        <taxon>Paramormyrops</taxon>
    </lineage>
</organism>
<feature type="region of interest" description="Disordered" evidence="1">
    <location>
        <begin position="81"/>
        <end position="112"/>
    </location>
</feature>
<evidence type="ECO:0000313" key="2">
    <source>
        <dbReference type="Ensembl" id="ENSPKIP00000011374.1"/>
    </source>
</evidence>
<dbReference type="Gene3D" id="2.40.128.20">
    <property type="match status" value="1"/>
</dbReference>
<evidence type="ECO:0000256" key="1">
    <source>
        <dbReference type="SAM" id="MobiDB-lite"/>
    </source>
</evidence>
<accession>A0A3B3QZM9</accession>
<dbReference type="AlphaFoldDB" id="A0A3B3QZM9"/>